<keyword evidence="5" id="KW-1185">Reference proteome</keyword>
<dbReference type="Pfam" id="PF01822">
    <property type="entry name" value="WSC"/>
    <property type="match status" value="2"/>
</dbReference>
<dbReference type="PANTHER" id="PTHR43662">
    <property type="match status" value="1"/>
</dbReference>
<dbReference type="Pfam" id="PF09362">
    <property type="entry name" value="DUF1996"/>
    <property type="match status" value="1"/>
</dbReference>
<keyword evidence="2" id="KW-0732">Signal</keyword>
<sequence>MVATTLVRAVLGAALAASSAVAQSDAWHFDIVKTLMVARMDPIVDPNRLSMHMHRIMGGSNFAAGYSYENNRASDCSTVYTPFDMSNYWTAQMYWVSNDANEVKDDTTYTSVPGGHRFYYFLTRNAPDVPVSPFPEGLRMLAGNKDAKNWAETGLPENAWSYTCQKSRTDMSQNIAVSSWNELDTYCPELKLDLKFPSCWDGKNLYSDDGSHMAYPSNMLYGVCPLSHPVRIPAIMFETTWLLHEVIKETDHPKNRIILSNGDTTGFGTHVDFANGWNTSILYQALNDPRCVNVGHSMPATDCPVLNINYESGRDAAEACKPMRGRLDEDGTQDGVAIKKLPGCNLPWASGPKPTCDDKPTNDPDLTPFLGVDIQGYVATAADTLKVYKANILSQTADEWQKVGCIGDFGFPDPTMWHSWDKMKVDSCQDFCGDIGMPYASLRLGYQCMCSSVLNNNATLVPDDKCNKACTGDSKVNCGGEGLMQTFYKPTVKAKAPSATDKSYVGCHVDGTVQGTRNPDWTDVDGCRTYCGNNKKKYFGVSNSRYCFCSNELKQDSWESRVPELECNAKCQLNEAQTCGGNSDGYMFQSVFLVDGEVEVPVSETTAPVPQVSSSGAAAAASTSFAAPTPVGAAKSGAANIVATSTAASSSSASAAITGGTMDGGKDSVSPTKAVIGNIALAQPIATKTCKRTRKRSQRKRQMLRHGQPIQL</sequence>
<feature type="chain" id="PRO_5035472002" description="WSC domain-containing protein" evidence="2">
    <location>
        <begin position="23"/>
        <end position="712"/>
    </location>
</feature>
<feature type="domain" description="WSC" evidence="3">
    <location>
        <begin position="399"/>
        <end position="490"/>
    </location>
</feature>
<feature type="signal peptide" evidence="2">
    <location>
        <begin position="1"/>
        <end position="22"/>
    </location>
</feature>
<dbReference type="PROSITE" id="PS51212">
    <property type="entry name" value="WSC"/>
    <property type="match status" value="2"/>
</dbReference>
<name>A0A8K0JH75_9TREE</name>
<dbReference type="Proteomes" id="UP000812966">
    <property type="component" value="Unassembled WGS sequence"/>
</dbReference>
<dbReference type="InterPro" id="IPR002889">
    <property type="entry name" value="WSC_carb-bd"/>
</dbReference>
<evidence type="ECO:0000313" key="4">
    <source>
        <dbReference type="EMBL" id="KAG7529582.1"/>
    </source>
</evidence>
<evidence type="ECO:0000256" key="2">
    <source>
        <dbReference type="SAM" id="SignalP"/>
    </source>
</evidence>
<proteinExistence type="predicted"/>
<evidence type="ECO:0000259" key="3">
    <source>
        <dbReference type="PROSITE" id="PS51212"/>
    </source>
</evidence>
<feature type="region of interest" description="Disordered" evidence="1">
    <location>
        <begin position="688"/>
        <end position="712"/>
    </location>
</feature>
<gene>
    <name evidence="4" type="ORF">FFLO_05554</name>
</gene>
<feature type="compositionally biased region" description="Basic residues" evidence="1">
    <location>
        <begin position="689"/>
        <end position="704"/>
    </location>
</feature>
<accession>A0A8K0JH75</accession>
<dbReference type="PANTHER" id="PTHR43662:SF3">
    <property type="entry name" value="DOMAIN PROTEIN, PUTATIVE (AFU_ORTHOLOGUE AFUA_6G11970)-RELATED"/>
    <property type="match status" value="1"/>
</dbReference>
<comment type="caution">
    <text evidence="4">The sequence shown here is derived from an EMBL/GenBank/DDBJ whole genome shotgun (WGS) entry which is preliminary data.</text>
</comment>
<feature type="domain" description="WSC" evidence="3">
    <location>
        <begin position="501"/>
        <end position="593"/>
    </location>
</feature>
<evidence type="ECO:0000256" key="1">
    <source>
        <dbReference type="SAM" id="MobiDB-lite"/>
    </source>
</evidence>
<reference evidence="4" key="1">
    <citation type="submission" date="2020-04" db="EMBL/GenBank/DDBJ databases">
        <title>Analysis of mating type loci in Filobasidium floriforme.</title>
        <authorList>
            <person name="Nowrousian M."/>
        </authorList>
    </citation>
    <scope>NUCLEOTIDE SEQUENCE</scope>
    <source>
        <strain evidence="4">CBS 6242</strain>
    </source>
</reference>
<dbReference type="InterPro" id="IPR018535">
    <property type="entry name" value="DUF1996"/>
</dbReference>
<dbReference type="AlphaFoldDB" id="A0A8K0JH75"/>
<evidence type="ECO:0000313" key="5">
    <source>
        <dbReference type="Proteomes" id="UP000812966"/>
    </source>
</evidence>
<protein>
    <recommendedName>
        <fullName evidence="3">WSC domain-containing protein</fullName>
    </recommendedName>
</protein>
<dbReference type="EMBL" id="JABELV010000144">
    <property type="protein sequence ID" value="KAG7529582.1"/>
    <property type="molecule type" value="Genomic_DNA"/>
</dbReference>
<organism evidence="4 5">
    <name type="scientific">Filobasidium floriforme</name>
    <dbReference type="NCBI Taxonomy" id="5210"/>
    <lineage>
        <taxon>Eukaryota</taxon>
        <taxon>Fungi</taxon>
        <taxon>Dikarya</taxon>
        <taxon>Basidiomycota</taxon>
        <taxon>Agaricomycotina</taxon>
        <taxon>Tremellomycetes</taxon>
        <taxon>Filobasidiales</taxon>
        <taxon>Filobasidiaceae</taxon>
        <taxon>Filobasidium</taxon>
    </lineage>
</organism>
<dbReference type="SMART" id="SM00321">
    <property type="entry name" value="WSC"/>
    <property type="match status" value="2"/>
</dbReference>